<dbReference type="AlphaFoldDB" id="A0A8X6YCP3"/>
<gene>
    <name evidence="2" type="ORF">TNIN_458421</name>
</gene>
<evidence type="ECO:0000313" key="2">
    <source>
        <dbReference type="EMBL" id="GFY69863.1"/>
    </source>
</evidence>
<reference evidence="2" key="1">
    <citation type="submission" date="2020-08" db="EMBL/GenBank/DDBJ databases">
        <title>Multicomponent nature underlies the extraordinary mechanical properties of spider dragline silk.</title>
        <authorList>
            <person name="Kono N."/>
            <person name="Nakamura H."/>
            <person name="Mori M."/>
            <person name="Yoshida Y."/>
            <person name="Ohtoshi R."/>
            <person name="Malay A.D."/>
            <person name="Moran D.A.P."/>
            <person name="Tomita M."/>
            <person name="Numata K."/>
            <person name="Arakawa K."/>
        </authorList>
    </citation>
    <scope>NUCLEOTIDE SEQUENCE</scope>
</reference>
<feature type="region of interest" description="Disordered" evidence="1">
    <location>
        <begin position="47"/>
        <end position="104"/>
    </location>
</feature>
<sequence length="104" mass="11580">MLKVSFFSYKENEGVKRIFLHLFLLQTGPPSTRSRAKAALRPTLRRTTLRTTTRRRSGSGGRERISPASSCKNSRPLLPEIGIQTCPREKRSPCGPISQRPGSG</sequence>
<protein>
    <submittedName>
        <fullName evidence="2">Uncharacterized protein</fullName>
    </submittedName>
</protein>
<organism evidence="2 3">
    <name type="scientific">Trichonephila inaurata madagascariensis</name>
    <dbReference type="NCBI Taxonomy" id="2747483"/>
    <lineage>
        <taxon>Eukaryota</taxon>
        <taxon>Metazoa</taxon>
        <taxon>Ecdysozoa</taxon>
        <taxon>Arthropoda</taxon>
        <taxon>Chelicerata</taxon>
        <taxon>Arachnida</taxon>
        <taxon>Araneae</taxon>
        <taxon>Araneomorphae</taxon>
        <taxon>Entelegynae</taxon>
        <taxon>Araneoidea</taxon>
        <taxon>Nephilidae</taxon>
        <taxon>Trichonephila</taxon>
        <taxon>Trichonephila inaurata</taxon>
    </lineage>
</organism>
<comment type="caution">
    <text evidence="2">The sequence shown here is derived from an EMBL/GenBank/DDBJ whole genome shotgun (WGS) entry which is preliminary data.</text>
</comment>
<proteinExistence type="predicted"/>
<evidence type="ECO:0000256" key="1">
    <source>
        <dbReference type="SAM" id="MobiDB-lite"/>
    </source>
</evidence>
<dbReference type="EMBL" id="BMAV01017855">
    <property type="protein sequence ID" value="GFY69863.1"/>
    <property type="molecule type" value="Genomic_DNA"/>
</dbReference>
<dbReference type="Proteomes" id="UP000886998">
    <property type="component" value="Unassembled WGS sequence"/>
</dbReference>
<feature type="compositionally biased region" description="Basic residues" evidence="1">
    <location>
        <begin position="47"/>
        <end position="57"/>
    </location>
</feature>
<keyword evidence="3" id="KW-1185">Reference proteome</keyword>
<name>A0A8X6YCP3_9ARAC</name>
<accession>A0A8X6YCP3</accession>
<evidence type="ECO:0000313" key="3">
    <source>
        <dbReference type="Proteomes" id="UP000886998"/>
    </source>
</evidence>